<dbReference type="AlphaFoldDB" id="A0A517PYK1"/>
<keyword evidence="2" id="KW-1185">Reference proteome</keyword>
<name>A0A517PYK1_9PLAN</name>
<gene>
    <name evidence="1" type="ORF">HG66A1_62900</name>
</gene>
<dbReference type="EMBL" id="CP036266">
    <property type="protein sequence ID" value="QDT24458.1"/>
    <property type="molecule type" value="Genomic_DNA"/>
</dbReference>
<dbReference type="Proteomes" id="UP000320421">
    <property type="component" value="Chromosome"/>
</dbReference>
<sequence>MTSRCRVDLTGILLSLLSLILLPAGCQRAGDPVPLDAALELQETGHSDQAIQMLAREDIEKNLHASSLRTLKINENEFKELPQWKRDFFSEESLLLVPLLKRAAYLQIEQLQAAEDAGAAEKEKALQSQLQRLIGFLQDKQRLQLYQQLGGGIQMKLKEATSDQVDSSQEST</sequence>
<dbReference type="RefSeq" id="WP_145193164.1">
    <property type="nucleotide sequence ID" value="NZ_CP036266.1"/>
</dbReference>
<evidence type="ECO:0000313" key="2">
    <source>
        <dbReference type="Proteomes" id="UP000320421"/>
    </source>
</evidence>
<accession>A0A517PYK1</accession>
<evidence type="ECO:0000313" key="1">
    <source>
        <dbReference type="EMBL" id="QDT24458.1"/>
    </source>
</evidence>
<proteinExistence type="predicted"/>
<reference evidence="1 2" key="1">
    <citation type="submission" date="2019-02" db="EMBL/GenBank/DDBJ databases">
        <title>Deep-cultivation of Planctomycetes and their phenomic and genomic characterization uncovers novel biology.</title>
        <authorList>
            <person name="Wiegand S."/>
            <person name="Jogler M."/>
            <person name="Boedeker C."/>
            <person name="Pinto D."/>
            <person name="Vollmers J."/>
            <person name="Rivas-Marin E."/>
            <person name="Kohn T."/>
            <person name="Peeters S.H."/>
            <person name="Heuer A."/>
            <person name="Rast P."/>
            <person name="Oberbeckmann S."/>
            <person name="Bunk B."/>
            <person name="Jeske O."/>
            <person name="Meyerdierks A."/>
            <person name="Storesund J.E."/>
            <person name="Kallscheuer N."/>
            <person name="Luecker S."/>
            <person name="Lage O.M."/>
            <person name="Pohl T."/>
            <person name="Merkel B.J."/>
            <person name="Hornburger P."/>
            <person name="Mueller R.-W."/>
            <person name="Bruemmer F."/>
            <person name="Labrenz M."/>
            <person name="Spormann A.M."/>
            <person name="Op den Camp H."/>
            <person name="Overmann J."/>
            <person name="Amann R."/>
            <person name="Jetten M.S.M."/>
            <person name="Mascher T."/>
            <person name="Medema M.H."/>
            <person name="Devos D.P."/>
            <person name="Kaster A.-K."/>
            <person name="Ovreas L."/>
            <person name="Rohde M."/>
            <person name="Galperin M.Y."/>
            <person name="Jogler C."/>
        </authorList>
    </citation>
    <scope>NUCLEOTIDE SEQUENCE [LARGE SCALE GENOMIC DNA]</scope>
    <source>
        <strain evidence="1 2">HG66A1</strain>
    </source>
</reference>
<organism evidence="1 2">
    <name type="scientific">Gimesia chilikensis</name>
    <dbReference type="NCBI Taxonomy" id="2605989"/>
    <lineage>
        <taxon>Bacteria</taxon>
        <taxon>Pseudomonadati</taxon>
        <taxon>Planctomycetota</taxon>
        <taxon>Planctomycetia</taxon>
        <taxon>Planctomycetales</taxon>
        <taxon>Planctomycetaceae</taxon>
        <taxon>Gimesia</taxon>
    </lineage>
</organism>
<protein>
    <submittedName>
        <fullName evidence="1">Uncharacterized protein</fullName>
    </submittedName>
</protein>